<keyword evidence="2" id="KW-0378">Hydrolase</keyword>
<dbReference type="InterPro" id="IPR002716">
    <property type="entry name" value="PIN_dom"/>
</dbReference>
<evidence type="ECO:0000313" key="3">
    <source>
        <dbReference type="Proteomes" id="UP000035760"/>
    </source>
</evidence>
<evidence type="ECO:0000313" key="2">
    <source>
        <dbReference type="EMBL" id="CDI03755.1"/>
    </source>
</evidence>
<gene>
    <name evidence="2" type="ORF">BN873_630008</name>
</gene>
<keyword evidence="3" id="KW-1185">Reference proteome</keyword>
<feature type="domain" description="PIN" evidence="1">
    <location>
        <begin position="9"/>
        <end position="42"/>
    </location>
</feature>
<proteinExistence type="predicted"/>
<dbReference type="GO" id="GO:0016787">
    <property type="term" value="F:hydrolase activity"/>
    <property type="evidence" value="ECO:0007669"/>
    <property type="project" value="UniProtKB-KW"/>
</dbReference>
<dbReference type="Gene3D" id="3.40.50.1010">
    <property type="entry name" value="5'-nuclease"/>
    <property type="match status" value="1"/>
</dbReference>
<dbReference type="SUPFAM" id="SSF88723">
    <property type="entry name" value="PIN domain-like"/>
    <property type="match status" value="1"/>
</dbReference>
<reference evidence="2" key="1">
    <citation type="submission" date="2013-07" db="EMBL/GenBank/DDBJ databases">
        <authorList>
            <person name="McIlroy S."/>
        </authorList>
    </citation>
    <scope>NUCLEOTIDE SEQUENCE [LARGE SCALE GENOMIC DNA]</scope>
    <source>
        <strain evidence="2">Run_A_D11</strain>
    </source>
</reference>
<dbReference type="RefSeq" id="WP_139031730.1">
    <property type="nucleotide sequence ID" value="NZ_CBTJ020000073.1"/>
</dbReference>
<reference evidence="2" key="2">
    <citation type="submission" date="2014-03" db="EMBL/GenBank/DDBJ databases">
        <title>Candidatus Competibacter-lineage genomes retrieved from metagenomes reveal functional metabolic diversity.</title>
        <authorList>
            <person name="McIlroy S.J."/>
            <person name="Albertsen M."/>
            <person name="Andresen E.K."/>
            <person name="Saunders A.M."/>
            <person name="Kristiansen R."/>
            <person name="Stokholm-Bjerregaard M."/>
            <person name="Nielsen K.L."/>
            <person name="Nielsen P.H."/>
        </authorList>
    </citation>
    <scope>NUCLEOTIDE SEQUENCE</scope>
    <source>
        <strain evidence="2">Run_A_D11</strain>
    </source>
</reference>
<dbReference type="AlphaFoldDB" id="W6MBY1"/>
<dbReference type="EMBL" id="CBTJ020000073">
    <property type="protein sequence ID" value="CDI03755.1"/>
    <property type="molecule type" value="Genomic_DNA"/>
</dbReference>
<dbReference type="Proteomes" id="UP000035760">
    <property type="component" value="Unassembled WGS sequence"/>
</dbReference>
<dbReference type="InterPro" id="IPR029060">
    <property type="entry name" value="PIN-like_dom_sf"/>
</dbReference>
<sequence length="55" mass="6078">MRSLLEEAGTAGNLTTDTHLAALAISHGAVLISCDNDFMRFKGLRWENPLGHLRR</sequence>
<comment type="caution">
    <text evidence="2">The sequence shown here is derived from an EMBL/GenBank/DDBJ whole genome shotgun (WGS) entry which is preliminary data.</text>
</comment>
<dbReference type="OrthoDB" id="9792015at2"/>
<organism evidence="2 3">
    <name type="scientific">Candidatus Competibacter denitrificans Run_A_D11</name>
    <dbReference type="NCBI Taxonomy" id="1400863"/>
    <lineage>
        <taxon>Bacteria</taxon>
        <taxon>Pseudomonadati</taxon>
        <taxon>Pseudomonadota</taxon>
        <taxon>Gammaproteobacteria</taxon>
        <taxon>Candidatus Competibacteraceae</taxon>
        <taxon>Candidatus Competibacter</taxon>
    </lineage>
</organism>
<name>W6MBY1_9GAMM</name>
<accession>W6MBY1</accession>
<dbReference type="PROSITE" id="PS51257">
    <property type="entry name" value="PROKAR_LIPOPROTEIN"/>
    <property type="match status" value="1"/>
</dbReference>
<dbReference type="EC" id="3.1.-.-" evidence="2"/>
<dbReference type="STRING" id="1400863.BN873_630008"/>
<protein>
    <submittedName>
        <fullName evidence="2">Ribonuclease VapC37</fullName>
        <ecNumber evidence="2">3.1.-.-</ecNumber>
    </submittedName>
</protein>
<dbReference type="Pfam" id="PF01850">
    <property type="entry name" value="PIN"/>
    <property type="match status" value="1"/>
</dbReference>
<evidence type="ECO:0000259" key="1">
    <source>
        <dbReference type="Pfam" id="PF01850"/>
    </source>
</evidence>